<name>A0A0F9DHN6_9ZZZZ</name>
<evidence type="ECO:0000256" key="3">
    <source>
        <dbReference type="ARBA" id="ARBA00022801"/>
    </source>
</evidence>
<dbReference type="GO" id="GO:0009254">
    <property type="term" value="P:peptidoglycan turnover"/>
    <property type="evidence" value="ECO:0007669"/>
    <property type="project" value="TreeGrafter"/>
</dbReference>
<comment type="catalytic activity">
    <reaction evidence="1">
        <text>Hydrolyzes the link between N-acetylmuramoyl residues and L-amino acid residues in certain cell-wall glycopeptides.</text>
        <dbReference type="EC" id="3.5.1.28"/>
    </reaction>
</comment>
<sequence length="177" mass="20513">MVVKITRALLTPNKWSRPLKPFFPTGIALHWVENAKTAAIANRRYFEERKGGKLGFGSAHYIIDISGEIIWCIPEREMAYHVGAKTYTEYALKHFGDYPNGRLIGIELCHVDDYGKMTKATWRAAVELCTYICLNKGIDPGYITTHSAITMKKCPRWFVEHPKELFRFRREVKEKME</sequence>
<dbReference type="SUPFAM" id="SSF55846">
    <property type="entry name" value="N-acetylmuramoyl-L-alanine amidase-like"/>
    <property type="match status" value="1"/>
</dbReference>
<evidence type="ECO:0000256" key="2">
    <source>
        <dbReference type="ARBA" id="ARBA00011901"/>
    </source>
</evidence>
<dbReference type="AlphaFoldDB" id="A0A0F9DHN6"/>
<feature type="domain" description="N-acetylmuramoyl-L-alanine amidase" evidence="5">
    <location>
        <begin position="11"/>
        <end position="156"/>
    </location>
</feature>
<dbReference type="InterPro" id="IPR036505">
    <property type="entry name" value="Amidase/PGRP_sf"/>
</dbReference>
<dbReference type="PANTHER" id="PTHR30417:SF1">
    <property type="entry name" value="N-ACETYLMURAMOYL-L-ALANINE AMIDASE AMID"/>
    <property type="match status" value="1"/>
</dbReference>
<evidence type="ECO:0000259" key="5">
    <source>
        <dbReference type="SMART" id="SM00644"/>
    </source>
</evidence>
<evidence type="ECO:0000256" key="1">
    <source>
        <dbReference type="ARBA" id="ARBA00001561"/>
    </source>
</evidence>
<evidence type="ECO:0000256" key="4">
    <source>
        <dbReference type="ARBA" id="ARBA00023316"/>
    </source>
</evidence>
<keyword evidence="3" id="KW-0378">Hydrolase</keyword>
<dbReference type="InterPro" id="IPR051206">
    <property type="entry name" value="NAMLAA_amidase_2"/>
</dbReference>
<dbReference type="Gene3D" id="3.40.80.10">
    <property type="entry name" value="Peptidoglycan recognition protein-like"/>
    <property type="match status" value="1"/>
</dbReference>
<dbReference type="GO" id="GO:0071555">
    <property type="term" value="P:cell wall organization"/>
    <property type="evidence" value="ECO:0007669"/>
    <property type="project" value="UniProtKB-KW"/>
</dbReference>
<dbReference type="CDD" id="cd06583">
    <property type="entry name" value="PGRP"/>
    <property type="match status" value="1"/>
</dbReference>
<dbReference type="EC" id="3.5.1.28" evidence="2"/>
<evidence type="ECO:0000313" key="6">
    <source>
        <dbReference type="EMBL" id="KKL17226.1"/>
    </source>
</evidence>
<keyword evidence="4" id="KW-0961">Cell wall biogenesis/degradation</keyword>
<dbReference type="Pfam" id="PF01510">
    <property type="entry name" value="Amidase_2"/>
    <property type="match status" value="1"/>
</dbReference>
<protein>
    <recommendedName>
        <fullName evidence="2">N-acetylmuramoyl-L-alanine amidase</fullName>
        <ecNumber evidence="2">3.5.1.28</ecNumber>
    </recommendedName>
</protein>
<organism evidence="6">
    <name type="scientific">marine sediment metagenome</name>
    <dbReference type="NCBI Taxonomy" id="412755"/>
    <lineage>
        <taxon>unclassified sequences</taxon>
        <taxon>metagenomes</taxon>
        <taxon>ecological metagenomes</taxon>
    </lineage>
</organism>
<proteinExistence type="predicted"/>
<gene>
    <name evidence="6" type="ORF">LCGC14_2487650</name>
</gene>
<dbReference type="GO" id="GO:0009253">
    <property type="term" value="P:peptidoglycan catabolic process"/>
    <property type="evidence" value="ECO:0007669"/>
    <property type="project" value="InterPro"/>
</dbReference>
<dbReference type="GO" id="GO:0008745">
    <property type="term" value="F:N-acetylmuramoyl-L-alanine amidase activity"/>
    <property type="evidence" value="ECO:0007669"/>
    <property type="project" value="UniProtKB-EC"/>
</dbReference>
<dbReference type="PANTHER" id="PTHR30417">
    <property type="entry name" value="N-ACETYLMURAMOYL-L-ALANINE AMIDASE AMID"/>
    <property type="match status" value="1"/>
</dbReference>
<dbReference type="InterPro" id="IPR002502">
    <property type="entry name" value="Amidase_domain"/>
</dbReference>
<reference evidence="6" key="1">
    <citation type="journal article" date="2015" name="Nature">
        <title>Complex archaea that bridge the gap between prokaryotes and eukaryotes.</title>
        <authorList>
            <person name="Spang A."/>
            <person name="Saw J.H."/>
            <person name="Jorgensen S.L."/>
            <person name="Zaremba-Niedzwiedzka K."/>
            <person name="Martijn J."/>
            <person name="Lind A.E."/>
            <person name="van Eijk R."/>
            <person name="Schleper C."/>
            <person name="Guy L."/>
            <person name="Ettema T.J."/>
        </authorList>
    </citation>
    <scope>NUCLEOTIDE SEQUENCE</scope>
</reference>
<comment type="caution">
    <text evidence="6">The sequence shown here is derived from an EMBL/GenBank/DDBJ whole genome shotgun (WGS) entry which is preliminary data.</text>
</comment>
<accession>A0A0F9DHN6</accession>
<dbReference type="SMART" id="SM00644">
    <property type="entry name" value="Ami_2"/>
    <property type="match status" value="1"/>
</dbReference>
<dbReference type="EMBL" id="LAZR01039340">
    <property type="protein sequence ID" value="KKL17226.1"/>
    <property type="molecule type" value="Genomic_DNA"/>
</dbReference>